<dbReference type="InterPro" id="IPR000189">
    <property type="entry name" value="Transglyc_AS"/>
</dbReference>
<dbReference type="GO" id="GO:0016020">
    <property type="term" value="C:membrane"/>
    <property type="evidence" value="ECO:0007669"/>
    <property type="project" value="InterPro"/>
</dbReference>
<reference evidence="5 6" key="1">
    <citation type="submission" date="2015-05" db="EMBL/GenBank/DDBJ databases">
        <authorList>
            <person name="Dickey A."/>
            <person name="Clawson M."/>
            <person name="Bono J."/>
            <person name="Loy J.D."/>
        </authorList>
    </citation>
    <scope>NUCLEOTIDE SEQUENCE [LARGE SCALE GENOMIC DNA]</scope>
    <source>
        <strain evidence="5 6">22581</strain>
    </source>
</reference>
<keyword evidence="3" id="KW-0732">Signal</keyword>
<comment type="similarity">
    <text evidence="1">Belongs to the transglycosylase Slt family.</text>
</comment>
<evidence type="ECO:0000259" key="4">
    <source>
        <dbReference type="Pfam" id="PF01464"/>
    </source>
</evidence>
<dbReference type="Pfam" id="PF01464">
    <property type="entry name" value="SLT"/>
    <property type="match status" value="1"/>
</dbReference>
<dbReference type="SUPFAM" id="SSF53955">
    <property type="entry name" value="Lysozyme-like"/>
    <property type="match status" value="1"/>
</dbReference>
<gene>
    <name evidence="5" type="ORF">AAX06_04090</name>
</gene>
<evidence type="ECO:0000256" key="1">
    <source>
        <dbReference type="ARBA" id="ARBA00007734"/>
    </source>
</evidence>
<proteinExistence type="inferred from homology"/>
<evidence type="ECO:0000313" key="5">
    <source>
        <dbReference type="EMBL" id="AKG07479.1"/>
    </source>
</evidence>
<dbReference type="Gene3D" id="1.10.530.10">
    <property type="match status" value="1"/>
</dbReference>
<dbReference type="PANTHER" id="PTHR37423">
    <property type="entry name" value="SOLUBLE LYTIC MUREIN TRANSGLYCOSYLASE-RELATED"/>
    <property type="match status" value="1"/>
</dbReference>
<feature type="signal peptide" evidence="3">
    <location>
        <begin position="1"/>
        <end position="23"/>
    </location>
</feature>
<dbReference type="InterPro" id="IPR008258">
    <property type="entry name" value="Transglycosylase_SLT_dom_1"/>
</dbReference>
<feature type="region of interest" description="Disordered" evidence="2">
    <location>
        <begin position="217"/>
        <end position="242"/>
    </location>
</feature>
<sequence>MKKISLLPLTLVGVLLSASSSMAADVDNKLLTVIKPNSSGVNKFTQVSSVNYSSSAFGGTNASTYASSGISNSGSYDSMIRASAERHGVDPALVKAIIHTESSFNPYARSPAGAQGLMQLMPGTARDMGVMNVWDPAQNIEGGVKYIAWLSQRFSNRDHIIAAYNAGHANVRRYGGVPPFRETRNYVRKVNSRYQTLYVNDTNLMLGSSYQLAMNTAPQTNTSPTPAAIHADSDSTPQTPTLSQAAGRVYVNKTYTTVNSN</sequence>
<dbReference type="InterPro" id="IPR023346">
    <property type="entry name" value="Lysozyme-like_dom_sf"/>
</dbReference>
<evidence type="ECO:0000256" key="2">
    <source>
        <dbReference type="SAM" id="MobiDB-lite"/>
    </source>
</evidence>
<feature type="domain" description="Transglycosylase SLT" evidence="4">
    <location>
        <begin position="79"/>
        <end position="185"/>
    </location>
</feature>
<dbReference type="PROSITE" id="PS00922">
    <property type="entry name" value="TRANSGLYCOSYLASE"/>
    <property type="match status" value="1"/>
</dbReference>
<protein>
    <recommendedName>
        <fullName evidence="4">Transglycosylase SLT domain-containing protein</fullName>
    </recommendedName>
</protein>
<feature type="chain" id="PRO_5042108519" description="Transglycosylase SLT domain-containing protein" evidence="3">
    <location>
        <begin position="24"/>
        <end position="261"/>
    </location>
</feature>
<dbReference type="PANTHER" id="PTHR37423:SF2">
    <property type="entry name" value="MEMBRANE-BOUND LYTIC MUREIN TRANSGLYCOSYLASE C"/>
    <property type="match status" value="1"/>
</dbReference>
<evidence type="ECO:0000256" key="3">
    <source>
        <dbReference type="SAM" id="SignalP"/>
    </source>
</evidence>
<name>A0AAC8PVR4_9GAMM</name>
<evidence type="ECO:0000313" key="6">
    <source>
        <dbReference type="Proteomes" id="UP000077465"/>
    </source>
</evidence>
<dbReference type="EMBL" id="CP011376">
    <property type="protein sequence ID" value="AKG07479.1"/>
    <property type="molecule type" value="Genomic_DNA"/>
</dbReference>
<dbReference type="RefSeq" id="WP_046696843.1">
    <property type="nucleotide sequence ID" value="NZ_CP011376.1"/>
</dbReference>
<dbReference type="AlphaFoldDB" id="A0AAC8PVR4"/>
<dbReference type="Proteomes" id="UP000077465">
    <property type="component" value="Chromosome"/>
</dbReference>
<dbReference type="GO" id="GO:0000270">
    <property type="term" value="P:peptidoglycan metabolic process"/>
    <property type="evidence" value="ECO:0007669"/>
    <property type="project" value="InterPro"/>
</dbReference>
<organism evidence="5 6">
    <name type="scientific">Moraxella bovoculi</name>
    <dbReference type="NCBI Taxonomy" id="386891"/>
    <lineage>
        <taxon>Bacteria</taxon>
        <taxon>Pseudomonadati</taxon>
        <taxon>Pseudomonadota</taxon>
        <taxon>Gammaproteobacteria</taxon>
        <taxon>Moraxellales</taxon>
        <taxon>Moraxellaceae</taxon>
        <taxon>Moraxella</taxon>
    </lineage>
</organism>
<dbReference type="GO" id="GO:0008933">
    <property type="term" value="F:peptidoglycan lytic transglycosylase activity"/>
    <property type="evidence" value="ECO:0007669"/>
    <property type="project" value="InterPro"/>
</dbReference>
<dbReference type="CDD" id="cd00254">
    <property type="entry name" value="LT-like"/>
    <property type="match status" value="1"/>
</dbReference>
<accession>A0AAC8PVR4</accession>